<dbReference type="PROSITE" id="PS01179">
    <property type="entry name" value="PID"/>
    <property type="match status" value="1"/>
</dbReference>
<feature type="region of interest" description="Disordered" evidence="2">
    <location>
        <begin position="1"/>
        <end position="22"/>
    </location>
</feature>
<feature type="region of interest" description="Disordered" evidence="2">
    <location>
        <begin position="208"/>
        <end position="410"/>
    </location>
</feature>
<dbReference type="CDD" id="cd01273">
    <property type="entry name" value="PTB_CED-6"/>
    <property type="match status" value="1"/>
</dbReference>
<sequence>MSIPFGNWASKQKQPNNSMNRSWVHPANALTQGHVIYNVKLLGHTEVDHPKGADVVKEAIRKLKFSRHIKKAEGSKPRKTELTISREGLTLQDPKSKEKLHSYPLHRISYCADDKTDKKICAFIAKESNNQHICYVFDSDKCAEEITYTVGQAFDLAYRQFLDTSGRDMEMKKQFIMLQKKLQEVEAENVTLRKRVAEMELLTGEKSNLPIPEKHAAKVQPTVALQKSSDSPSDSKPSSKAAPITLKEQAQQNEAPNPIGDQLFEMEPFSPTGAGTHNGFPATQSKSNVMLPLSSPPGPIAPAVPPPPQVPVRTRRKTSPTSALAPPPPVPARPRQQGATQKPSASAVDPFGSAPFSASNPNPSTPTTDYDRAISNIDEQMKELQEGFGSGLTMGNHDFSLEDLDPLNQK</sequence>
<feature type="coiled-coil region" evidence="1">
    <location>
        <begin position="175"/>
        <end position="202"/>
    </location>
</feature>
<dbReference type="PANTHER" id="PTHR11232">
    <property type="entry name" value="PHOSPHOTYROSINE INTERACTION DOMAIN-CONTAINING FAMILY MEMBER"/>
    <property type="match status" value="1"/>
</dbReference>
<dbReference type="Pfam" id="PF00640">
    <property type="entry name" value="PID"/>
    <property type="match status" value="1"/>
</dbReference>
<protein>
    <submittedName>
        <fullName evidence="5">PTB domain-containing engulfment adapter protein 1-like</fullName>
    </submittedName>
</protein>
<accession>A0ABM0M4L5</accession>
<dbReference type="SUPFAM" id="SSF50729">
    <property type="entry name" value="PH domain-like"/>
    <property type="match status" value="1"/>
</dbReference>
<dbReference type="Gene3D" id="2.30.29.30">
    <property type="entry name" value="Pleckstrin-homology domain (PH domain)/Phosphotyrosine-binding domain (PTB)"/>
    <property type="match status" value="1"/>
</dbReference>
<dbReference type="PANTHER" id="PTHR11232:SF77">
    <property type="entry name" value="GULP PTB DOMAIN CONTAINING ENGULFMENT ADAPTOR 1"/>
    <property type="match status" value="1"/>
</dbReference>
<dbReference type="InterPro" id="IPR006020">
    <property type="entry name" value="PTB/PI_dom"/>
</dbReference>
<feature type="compositionally biased region" description="Low complexity" evidence="2">
    <location>
        <begin position="353"/>
        <end position="368"/>
    </location>
</feature>
<dbReference type="RefSeq" id="XP_006814956.1">
    <property type="nucleotide sequence ID" value="XM_006814893.1"/>
</dbReference>
<feature type="compositionally biased region" description="Acidic residues" evidence="2">
    <location>
        <begin position="401"/>
        <end position="410"/>
    </location>
</feature>
<dbReference type="InterPro" id="IPR011993">
    <property type="entry name" value="PH-like_dom_sf"/>
</dbReference>
<evidence type="ECO:0000256" key="2">
    <source>
        <dbReference type="SAM" id="MobiDB-lite"/>
    </source>
</evidence>
<dbReference type="GeneID" id="102802052"/>
<feature type="compositionally biased region" description="Polar residues" evidence="2">
    <location>
        <begin position="9"/>
        <end position="21"/>
    </location>
</feature>
<keyword evidence="1" id="KW-0175">Coiled coil</keyword>
<dbReference type="SMART" id="SM00462">
    <property type="entry name" value="PTB"/>
    <property type="match status" value="1"/>
</dbReference>
<organism evidence="4 5">
    <name type="scientific">Saccoglossus kowalevskii</name>
    <name type="common">Acorn worm</name>
    <dbReference type="NCBI Taxonomy" id="10224"/>
    <lineage>
        <taxon>Eukaryota</taxon>
        <taxon>Metazoa</taxon>
        <taxon>Hemichordata</taxon>
        <taxon>Enteropneusta</taxon>
        <taxon>Harrimaniidae</taxon>
        <taxon>Saccoglossus</taxon>
    </lineage>
</organism>
<evidence type="ECO:0000259" key="3">
    <source>
        <dbReference type="PROSITE" id="PS01179"/>
    </source>
</evidence>
<dbReference type="Proteomes" id="UP000694865">
    <property type="component" value="Unplaced"/>
</dbReference>
<feature type="domain" description="PID" evidence="3">
    <location>
        <begin position="37"/>
        <end position="163"/>
    </location>
</feature>
<reference evidence="5" key="1">
    <citation type="submission" date="2025-08" db="UniProtKB">
        <authorList>
            <consortium name="RefSeq"/>
        </authorList>
    </citation>
    <scope>IDENTIFICATION</scope>
    <source>
        <tissue evidence="5">Testes</tissue>
    </source>
</reference>
<gene>
    <name evidence="5" type="primary">LOC102802052</name>
</gene>
<evidence type="ECO:0000256" key="1">
    <source>
        <dbReference type="SAM" id="Coils"/>
    </source>
</evidence>
<feature type="compositionally biased region" description="Low complexity" evidence="2">
    <location>
        <begin position="227"/>
        <end position="243"/>
    </location>
</feature>
<name>A0ABM0M4L5_SACKO</name>
<dbReference type="InterPro" id="IPR051133">
    <property type="entry name" value="Adapter_Engulfment-Domain"/>
</dbReference>
<keyword evidence="4" id="KW-1185">Reference proteome</keyword>
<evidence type="ECO:0000313" key="5">
    <source>
        <dbReference type="RefSeq" id="XP_006814956.1"/>
    </source>
</evidence>
<feature type="compositionally biased region" description="Pro residues" evidence="2">
    <location>
        <begin position="294"/>
        <end position="310"/>
    </location>
</feature>
<proteinExistence type="predicted"/>
<evidence type="ECO:0000313" key="4">
    <source>
        <dbReference type="Proteomes" id="UP000694865"/>
    </source>
</evidence>